<accession>A0A0C3FUW2</accession>
<keyword evidence="3" id="KW-1185">Reference proteome</keyword>
<sequence>MNQDSSDRLPAGIPYRSQRTTASSFTTPYEQTFTSSKCLNRPMASPGHQTSMAVTILEAVDLPMGNFRPKIFTEIVSGDLHRRTKSIKQNNDGPTRWDTKFSLCVFIHMAYLSH</sequence>
<evidence type="ECO:0000256" key="1">
    <source>
        <dbReference type="SAM" id="MobiDB-lite"/>
    </source>
</evidence>
<evidence type="ECO:0000313" key="2">
    <source>
        <dbReference type="EMBL" id="KIM83199.1"/>
    </source>
</evidence>
<organism evidence="2 3">
    <name type="scientific">Piloderma croceum (strain F 1598)</name>
    <dbReference type="NCBI Taxonomy" id="765440"/>
    <lineage>
        <taxon>Eukaryota</taxon>
        <taxon>Fungi</taxon>
        <taxon>Dikarya</taxon>
        <taxon>Basidiomycota</taxon>
        <taxon>Agaricomycotina</taxon>
        <taxon>Agaricomycetes</taxon>
        <taxon>Agaricomycetidae</taxon>
        <taxon>Atheliales</taxon>
        <taxon>Atheliaceae</taxon>
        <taxon>Piloderma</taxon>
    </lineage>
</organism>
<dbReference type="AlphaFoldDB" id="A0A0C3FUW2"/>
<reference evidence="3" key="2">
    <citation type="submission" date="2015-01" db="EMBL/GenBank/DDBJ databases">
        <title>Evolutionary Origins and Diversification of the Mycorrhizal Mutualists.</title>
        <authorList>
            <consortium name="DOE Joint Genome Institute"/>
            <consortium name="Mycorrhizal Genomics Consortium"/>
            <person name="Kohler A."/>
            <person name="Kuo A."/>
            <person name="Nagy L.G."/>
            <person name="Floudas D."/>
            <person name="Copeland A."/>
            <person name="Barry K.W."/>
            <person name="Cichocki N."/>
            <person name="Veneault-Fourrey C."/>
            <person name="LaButti K."/>
            <person name="Lindquist E.A."/>
            <person name="Lipzen A."/>
            <person name="Lundell T."/>
            <person name="Morin E."/>
            <person name="Murat C."/>
            <person name="Riley R."/>
            <person name="Ohm R."/>
            <person name="Sun H."/>
            <person name="Tunlid A."/>
            <person name="Henrissat B."/>
            <person name="Grigoriev I.V."/>
            <person name="Hibbett D.S."/>
            <person name="Martin F."/>
        </authorList>
    </citation>
    <scope>NUCLEOTIDE SEQUENCE [LARGE SCALE GENOMIC DNA]</scope>
    <source>
        <strain evidence="3">F 1598</strain>
    </source>
</reference>
<feature type="compositionally biased region" description="Polar residues" evidence="1">
    <location>
        <begin position="17"/>
        <end position="26"/>
    </location>
</feature>
<proteinExistence type="predicted"/>
<gene>
    <name evidence="2" type="ORF">PILCRDRAFT_435591</name>
</gene>
<reference evidence="2 3" key="1">
    <citation type="submission" date="2014-04" db="EMBL/GenBank/DDBJ databases">
        <authorList>
            <consortium name="DOE Joint Genome Institute"/>
            <person name="Kuo A."/>
            <person name="Tarkka M."/>
            <person name="Buscot F."/>
            <person name="Kohler A."/>
            <person name="Nagy L.G."/>
            <person name="Floudas D."/>
            <person name="Copeland A."/>
            <person name="Barry K.W."/>
            <person name="Cichocki N."/>
            <person name="Veneault-Fourrey C."/>
            <person name="LaButti K."/>
            <person name="Lindquist E.A."/>
            <person name="Lipzen A."/>
            <person name="Lundell T."/>
            <person name="Morin E."/>
            <person name="Murat C."/>
            <person name="Sun H."/>
            <person name="Tunlid A."/>
            <person name="Henrissat B."/>
            <person name="Grigoriev I.V."/>
            <person name="Hibbett D.S."/>
            <person name="Martin F."/>
            <person name="Nordberg H.P."/>
            <person name="Cantor M.N."/>
            <person name="Hua S.X."/>
        </authorList>
    </citation>
    <scope>NUCLEOTIDE SEQUENCE [LARGE SCALE GENOMIC DNA]</scope>
    <source>
        <strain evidence="2 3">F 1598</strain>
    </source>
</reference>
<evidence type="ECO:0008006" key="4">
    <source>
        <dbReference type="Google" id="ProtNLM"/>
    </source>
</evidence>
<protein>
    <recommendedName>
        <fullName evidence="4">C2 domain-containing protein</fullName>
    </recommendedName>
</protein>
<dbReference type="EMBL" id="KN832991">
    <property type="protein sequence ID" value="KIM83199.1"/>
    <property type="molecule type" value="Genomic_DNA"/>
</dbReference>
<dbReference type="Proteomes" id="UP000054166">
    <property type="component" value="Unassembled WGS sequence"/>
</dbReference>
<name>A0A0C3FUW2_PILCF</name>
<dbReference type="InParanoid" id="A0A0C3FUW2"/>
<dbReference type="HOGENOM" id="CLU_2121971_0_0_1"/>
<feature type="region of interest" description="Disordered" evidence="1">
    <location>
        <begin position="1"/>
        <end position="26"/>
    </location>
</feature>
<evidence type="ECO:0000313" key="3">
    <source>
        <dbReference type="Proteomes" id="UP000054166"/>
    </source>
</evidence>